<keyword evidence="2" id="KW-0472">Membrane</keyword>
<proteinExistence type="predicted"/>
<dbReference type="EMBL" id="KE346373">
    <property type="protein sequence ID" value="KJE97022.1"/>
    <property type="molecule type" value="Genomic_DNA"/>
</dbReference>
<evidence type="ECO:0000313" key="4">
    <source>
        <dbReference type="Proteomes" id="UP000008743"/>
    </source>
</evidence>
<feature type="compositionally biased region" description="Basic and acidic residues" evidence="1">
    <location>
        <begin position="101"/>
        <end position="112"/>
    </location>
</feature>
<reference evidence="4" key="1">
    <citation type="submission" date="2011-02" db="EMBL/GenBank/DDBJ databases">
        <title>The Genome Sequence of Capsaspora owczarzaki ATCC 30864.</title>
        <authorList>
            <person name="Russ C."/>
            <person name="Cuomo C."/>
            <person name="Burger G."/>
            <person name="Gray M.W."/>
            <person name="Holland P.W.H."/>
            <person name="King N."/>
            <person name="Lang F.B.F."/>
            <person name="Roger A.J."/>
            <person name="Ruiz-Trillo I."/>
            <person name="Young S.K."/>
            <person name="Zeng Q."/>
            <person name="Gargeya S."/>
            <person name="Alvarado L."/>
            <person name="Berlin A."/>
            <person name="Chapman S.B."/>
            <person name="Chen Z."/>
            <person name="Freedman E."/>
            <person name="Gellesch M."/>
            <person name="Goldberg J."/>
            <person name="Griggs A."/>
            <person name="Gujja S."/>
            <person name="Heilman E."/>
            <person name="Heiman D."/>
            <person name="Howarth C."/>
            <person name="Mehta T."/>
            <person name="Neiman D."/>
            <person name="Pearson M."/>
            <person name="Roberts A."/>
            <person name="Saif S."/>
            <person name="Shea T."/>
            <person name="Shenoy N."/>
            <person name="Sisk P."/>
            <person name="Stolte C."/>
            <person name="Sykes S."/>
            <person name="White J."/>
            <person name="Yandava C."/>
            <person name="Haas B."/>
            <person name="Nusbaum C."/>
            <person name="Birren B."/>
        </authorList>
    </citation>
    <scope>NUCLEOTIDE SEQUENCE</scope>
    <source>
        <strain evidence="4">ATCC 30864</strain>
    </source>
</reference>
<keyword evidence="2" id="KW-0812">Transmembrane</keyword>
<dbReference type="InParanoid" id="A0A0D2VZ24"/>
<protein>
    <submittedName>
        <fullName evidence="3">Uncharacterized protein</fullName>
    </submittedName>
</protein>
<gene>
    <name evidence="3" type="ORF">CAOG_010072</name>
</gene>
<organism evidence="3 4">
    <name type="scientific">Capsaspora owczarzaki (strain ATCC 30864)</name>
    <dbReference type="NCBI Taxonomy" id="595528"/>
    <lineage>
        <taxon>Eukaryota</taxon>
        <taxon>Filasterea</taxon>
        <taxon>Capsaspora</taxon>
    </lineage>
</organism>
<evidence type="ECO:0000256" key="2">
    <source>
        <dbReference type="SAM" id="Phobius"/>
    </source>
</evidence>
<sequence length="143" mass="15115">MRSRDASSSLESSLESWWRIAKWAWTCSMSTSSPSSSSSSLLGIMVPCSRLLLLVLLLLLLSLLLLLLSLLLLLLLVLRAGGIETLEIVTGGELPSSARKANSDESNGDKRSSRSSGLSTSTTVSLSGQIGRESCGCVCDSHG</sequence>
<evidence type="ECO:0000256" key="1">
    <source>
        <dbReference type="SAM" id="MobiDB-lite"/>
    </source>
</evidence>
<accession>A0A0D2VZ24</accession>
<keyword evidence="2" id="KW-1133">Transmembrane helix</keyword>
<keyword evidence="4" id="KW-1185">Reference proteome</keyword>
<dbReference type="AlphaFoldDB" id="A0A0D2VZ24"/>
<feature type="transmembrane region" description="Helical" evidence="2">
    <location>
        <begin position="51"/>
        <end position="78"/>
    </location>
</feature>
<name>A0A0D2VZ24_CAPO3</name>
<evidence type="ECO:0000313" key="3">
    <source>
        <dbReference type="EMBL" id="KJE97022.1"/>
    </source>
</evidence>
<feature type="region of interest" description="Disordered" evidence="1">
    <location>
        <begin position="95"/>
        <end position="125"/>
    </location>
</feature>
<dbReference type="Proteomes" id="UP000008743">
    <property type="component" value="Unassembled WGS sequence"/>
</dbReference>
<feature type="compositionally biased region" description="Low complexity" evidence="1">
    <location>
        <begin position="114"/>
        <end position="125"/>
    </location>
</feature>